<evidence type="ECO:0000313" key="8">
    <source>
        <dbReference type="EMBL" id="PSB19360.1"/>
    </source>
</evidence>
<dbReference type="SUPFAM" id="SSF55874">
    <property type="entry name" value="ATPase domain of HSP90 chaperone/DNA topoisomerase II/histidine kinase"/>
    <property type="match status" value="1"/>
</dbReference>
<dbReference type="Pfam" id="PF01590">
    <property type="entry name" value="GAF"/>
    <property type="match status" value="1"/>
</dbReference>
<reference evidence="8 9" key="2">
    <citation type="submission" date="2018-03" db="EMBL/GenBank/DDBJ databases">
        <title>The ancient ancestry and fast evolution of plastids.</title>
        <authorList>
            <person name="Moore K.R."/>
            <person name="Magnabosco C."/>
            <person name="Momper L."/>
            <person name="Gold D.A."/>
            <person name="Bosak T."/>
            <person name="Fournier G.P."/>
        </authorList>
    </citation>
    <scope>NUCLEOTIDE SEQUENCE [LARGE SCALE GENOMIC DNA]</scope>
    <source>
        <strain evidence="8 9">ULC007</strain>
    </source>
</reference>
<dbReference type="InterPro" id="IPR036890">
    <property type="entry name" value="HATPase_C_sf"/>
</dbReference>
<evidence type="ECO:0000256" key="2">
    <source>
        <dbReference type="ARBA" id="ARBA00012438"/>
    </source>
</evidence>
<dbReference type="Gene3D" id="3.30.450.40">
    <property type="match status" value="1"/>
</dbReference>
<dbReference type="OrthoDB" id="9773956at2"/>
<dbReference type="InterPro" id="IPR036097">
    <property type="entry name" value="HisK_dim/P_sf"/>
</dbReference>
<accession>A0A2T1DFR8</accession>
<proteinExistence type="predicted"/>
<dbReference type="InterPro" id="IPR029016">
    <property type="entry name" value="GAF-like_dom_sf"/>
</dbReference>
<dbReference type="InterPro" id="IPR004358">
    <property type="entry name" value="Sig_transdc_His_kin-like_C"/>
</dbReference>
<dbReference type="CDD" id="cd00075">
    <property type="entry name" value="HATPase"/>
    <property type="match status" value="1"/>
</dbReference>
<dbReference type="CDD" id="cd00082">
    <property type="entry name" value="HisKA"/>
    <property type="match status" value="1"/>
</dbReference>
<dbReference type="PRINTS" id="PR00344">
    <property type="entry name" value="BCTRLSENSOR"/>
</dbReference>
<dbReference type="SUPFAM" id="SSF47384">
    <property type="entry name" value="Homodimeric domain of signal transducing histidine kinase"/>
    <property type="match status" value="1"/>
</dbReference>
<keyword evidence="6" id="KW-0902">Two-component regulatory system</keyword>
<dbReference type="EMBL" id="PVWG01000011">
    <property type="protein sequence ID" value="PSB19360.1"/>
    <property type="molecule type" value="Genomic_DNA"/>
</dbReference>
<keyword evidence="3" id="KW-0597">Phosphoprotein</keyword>
<dbReference type="InterPro" id="IPR003594">
    <property type="entry name" value="HATPase_dom"/>
</dbReference>
<dbReference type="Pfam" id="PF02518">
    <property type="entry name" value="HATPase_c"/>
    <property type="match status" value="1"/>
</dbReference>
<dbReference type="SMART" id="SM00387">
    <property type="entry name" value="HATPase_c"/>
    <property type="match status" value="1"/>
</dbReference>
<comment type="caution">
    <text evidence="8">The sequence shown here is derived from an EMBL/GenBank/DDBJ whole genome shotgun (WGS) entry which is preliminary data.</text>
</comment>
<dbReference type="PANTHER" id="PTHR43711">
    <property type="entry name" value="TWO-COMPONENT HISTIDINE KINASE"/>
    <property type="match status" value="1"/>
</dbReference>
<name>A0A2T1DFR8_9CYAN</name>
<evidence type="ECO:0000256" key="5">
    <source>
        <dbReference type="ARBA" id="ARBA00022777"/>
    </source>
</evidence>
<dbReference type="PROSITE" id="PS50109">
    <property type="entry name" value="HIS_KIN"/>
    <property type="match status" value="1"/>
</dbReference>
<dbReference type="SMART" id="SM00388">
    <property type="entry name" value="HisKA"/>
    <property type="match status" value="1"/>
</dbReference>
<dbReference type="RefSeq" id="WP_083582884.1">
    <property type="nucleotide sequence ID" value="NZ_MPPI01000011.1"/>
</dbReference>
<organism evidence="8 9">
    <name type="scientific">Phormidesmis priestleyi ULC007</name>
    <dbReference type="NCBI Taxonomy" id="1920490"/>
    <lineage>
        <taxon>Bacteria</taxon>
        <taxon>Bacillati</taxon>
        <taxon>Cyanobacteriota</taxon>
        <taxon>Cyanophyceae</taxon>
        <taxon>Leptolyngbyales</taxon>
        <taxon>Leptolyngbyaceae</taxon>
        <taxon>Phormidesmis</taxon>
    </lineage>
</organism>
<reference evidence="8 9" key="1">
    <citation type="submission" date="2018-02" db="EMBL/GenBank/DDBJ databases">
        <authorList>
            <person name="Cohen D.B."/>
            <person name="Kent A.D."/>
        </authorList>
    </citation>
    <scope>NUCLEOTIDE SEQUENCE [LARGE SCALE GENOMIC DNA]</scope>
    <source>
        <strain evidence="8 9">ULC007</strain>
    </source>
</reference>
<dbReference type="SUPFAM" id="SSF55781">
    <property type="entry name" value="GAF domain-like"/>
    <property type="match status" value="1"/>
</dbReference>
<dbReference type="AlphaFoldDB" id="A0A2T1DFR8"/>
<comment type="catalytic activity">
    <reaction evidence="1">
        <text>ATP + protein L-histidine = ADP + protein N-phospho-L-histidine.</text>
        <dbReference type="EC" id="2.7.13.3"/>
    </reaction>
</comment>
<keyword evidence="5 8" id="KW-0418">Kinase</keyword>
<evidence type="ECO:0000259" key="7">
    <source>
        <dbReference type="PROSITE" id="PS50109"/>
    </source>
</evidence>
<sequence>MPTSSEFVELCRSQVALLTQVLGASLSAVYLTEELVEGAEAQIVPIATYPESVALEKSSRFVLPPGSDVAAANSRQISAGVRVDEPLSTDSDEPIDASAVSQRLKGGLVEQRQVVLPLVHEGMVLGLLVTERSDRPWTTWERSQIERVAATIALACVMDQRAQWLDQTRHEQRLLQNEQHDVLDNLLHQFKNPLTALRTFGKLLLRRLRPEDSNREVATSIVRESDRLQDLLQQFDRAIDLEDVDLISVEIDQESQSAKSRPIPLLPAGVLTGSSLTLEACSVTDILQPLLSSAEAIAQEEELSIRALIPTNLPLVWANCGALREVLSNLIDNALKYTSPGGQVHIRVNALDDRVILRVTNTGQGIPPQDLLHLFERHYRGMQAMTEIPGTGLGLAIARRLVEQMHGEIEVFSPMQNDGWISEDSDQPPKEPGATFVVKLAVAEVRDETAQDA</sequence>
<dbReference type="InterPro" id="IPR005467">
    <property type="entry name" value="His_kinase_dom"/>
</dbReference>
<dbReference type="InterPro" id="IPR050736">
    <property type="entry name" value="Sensor_HK_Regulatory"/>
</dbReference>
<dbReference type="PANTHER" id="PTHR43711:SF26">
    <property type="entry name" value="SENSOR HISTIDINE KINASE RCSC"/>
    <property type="match status" value="1"/>
</dbReference>
<dbReference type="InterPro" id="IPR003018">
    <property type="entry name" value="GAF"/>
</dbReference>
<keyword evidence="4" id="KW-0808">Transferase</keyword>
<evidence type="ECO:0000256" key="6">
    <source>
        <dbReference type="ARBA" id="ARBA00023012"/>
    </source>
</evidence>
<dbReference type="Gene3D" id="1.10.287.130">
    <property type="match status" value="1"/>
</dbReference>
<evidence type="ECO:0000256" key="1">
    <source>
        <dbReference type="ARBA" id="ARBA00000085"/>
    </source>
</evidence>
<feature type="domain" description="Histidine kinase" evidence="7">
    <location>
        <begin position="185"/>
        <end position="444"/>
    </location>
</feature>
<dbReference type="STRING" id="1920490.GCA_001895925_04526"/>
<gene>
    <name evidence="8" type="ORF">C7B65_12115</name>
</gene>
<dbReference type="GO" id="GO:0000155">
    <property type="term" value="F:phosphorelay sensor kinase activity"/>
    <property type="evidence" value="ECO:0007669"/>
    <property type="project" value="InterPro"/>
</dbReference>
<dbReference type="Pfam" id="PF00512">
    <property type="entry name" value="HisKA"/>
    <property type="match status" value="1"/>
</dbReference>
<protein>
    <recommendedName>
        <fullName evidence="2">histidine kinase</fullName>
        <ecNumber evidence="2">2.7.13.3</ecNumber>
    </recommendedName>
</protein>
<keyword evidence="9" id="KW-1185">Reference proteome</keyword>
<evidence type="ECO:0000256" key="4">
    <source>
        <dbReference type="ARBA" id="ARBA00022679"/>
    </source>
</evidence>
<dbReference type="Gene3D" id="3.30.565.10">
    <property type="entry name" value="Histidine kinase-like ATPase, C-terminal domain"/>
    <property type="match status" value="1"/>
</dbReference>
<evidence type="ECO:0000256" key="3">
    <source>
        <dbReference type="ARBA" id="ARBA00022553"/>
    </source>
</evidence>
<evidence type="ECO:0000313" key="9">
    <source>
        <dbReference type="Proteomes" id="UP000238634"/>
    </source>
</evidence>
<dbReference type="EC" id="2.7.13.3" evidence="2"/>
<dbReference type="Proteomes" id="UP000238634">
    <property type="component" value="Unassembled WGS sequence"/>
</dbReference>
<dbReference type="InterPro" id="IPR003661">
    <property type="entry name" value="HisK_dim/P_dom"/>
</dbReference>